<reference evidence="2" key="1">
    <citation type="journal article" date="2019" name="Curr. Biol.">
        <title>Genome Sequence of Striga asiatica Provides Insight into the Evolution of Plant Parasitism.</title>
        <authorList>
            <person name="Yoshida S."/>
            <person name="Kim S."/>
            <person name="Wafula E.K."/>
            <person name="Tanskanen J."/>
            <person name="Kim Y.M."/>
            <person name="Honaas L."/>
            <person name="Yang Z."/>
            <person name="Spallek T."/>
            <person name="Conn C.E."/>
            <person name="Ichihashi Y."/>
            <person name="Cheong K."/>
            <person name="Cui S."/>
            <person name="Der J.P."/>
            <person name="Gundlach H."/>
            <person name="Jiao Y."/>
            <person name="Hori C."/>
            <person name="Ishida J.K."/>
            <person name="Kasahara H."/>
            <person name="Kiba T."/>
            <person name="Kim M.S."/>
            <person name="Koo N."/>
            <person name="Laohavisit A."/>
            <person name="Lee Y.H."/>
            <person name="Lumba S."/>
            <person name="McCourt P."/>
            <person name="Mortimer J.C."/>
            <person name="Mutuku J.M."/>
            <person name="Nomura T."/>
            <person name="Sasaki-Sekimoto Y."/>
            <person name="Seto Y."/>
            <person name="Wang Y."/>
            <person name="Wakatake T."/>
            <person name="Sakakibara H."/>
            <person name="Demura T."/>
            <person name="Yamaguchi S."/>
            <person name="Yoneyama K."/>
            <person name="Manabe R.I."/>
            <person name="Nelson D.C."/>
            <person name="Schulman A.H."/>
            <person name="Timko M.P."/>
            <person name="dePamphilis C.W."/>
            <person name="Choi D."/>
            <person name="Shirasu K."/>
        </authorList>
    </citation>
    <scope>NUCLEOTIDE SEQUENCE [LARGE SCALE GENOMIC DNA]</scope>
    <source>
        <strain evidence="2">cv. UVA1</strain>
    </source>
</reference>
<dbReference type="EMBL" id="BKCP01007404">
    <property type="protein sequence ID" value="GER45903.1"/>
    <property type="molecule type" value="Genomic_DNA"/>
</dbReference>
<accession>A0A5A7QKL4</accession>
<name>A0A5A7QKL4_STRAF</name>
<gene>
    <name evidence="1" type="ORF">STAS_22885</name>
</gene>
<keyword evidence="2" id="KW-1185">Reference proteome</keyword>
<evidence type="ECO:0000313" key="2">
    <source>
        <dbReference type="Proteomes" id="UP000325081"/>
    </source>
</evidence>
<comment type="caution">
    <text evidence="1">The sequence shown here is derived from an EMBL/GenBank/DDBJ whole genome shotgun (WGS) entry which is preliminary data.</text>
</comment>
<evidence type="ECO:0000313" key="1">
    <source>
        <dbReference type="EMBL" id="GER45903.1"/>
    </source>
</evidence>
<organism evidence="1 2">
    <name type="scientific">Striga asiatica</name>
    <name type="common">Asiatic witchweed</name>
    <name type="synonym">Buchnera asiatica</name>
    <dbReference type="NCBI Taxonomy" id="4170"/>
    <lineage>
        <taxon>Eukaryota</taxon>
        <taxon>Viridiplantae</taxon>
        <taxon>Streptophyta</taxon>
        <taxon>Embryophyta</taxon>
        <taxon>Tracheophyta</taxon>
        <taxon>Spermatophyta</taxon>
        <taxon>Magnoliopsida</taxon>
        <taxon>eudicotyledons</taxon>
        <taxon>Gunneridae</taxon>
        <taxon>Pentapetalae</taxon>
        <taxon>asterids</taxon>
        <taxon>lamiids</taxon>
        <taxon>Lamiales</taxon>
        <taxon>Orobanchaceae</taxon>
        <taxon>Buchnereae</taxon>
        <taxon>Striga</taxon>
    </lineage>
</organism>
<protein>
    <submittedName>
        <fullName evidence="1">Protein MraZ</fullName>
    </submittedName>
</protein>
<dbReference type="Proteomes" id="UP000325081">
    <property type="component" value="Unassembled WGS sequence"/>
</dbReference>
<dbReference type="AlphaFoldDB" id="A0A5A7QKL4"/>
<proteinExistence type="predicted"/>
<sequence>MVSKVRRCLMGEQSRDLNSLIKGFHTTTVFVLAIICTILHTDRPMAAAGPTTTIDASRPIIRRRRGEVSMDVNNAEGTQRLGLGRIEMRWLPSTGRTDMKTSLRNVSWGLKRTNLRLGLGSENVK</sequence>